<evidence type="ECO:0000313" key="20">
    <source>
        <dbReference type="EMBL" id="RBQ22343.1"/>
    </source>
</evidence>
<dbReference type="GO" id="GO:0009236">
    <property type="term" value="P:cobalamin biosynthetic process"/>
    <property type="evidence" value="ECO:0007669"/>
    <property type="project" value="UniProtKB-UniRule"/>
</dbReference>
<evidence type="ECO:0000256" key="5">
    <source>
        <dbReference type="ARBA" id="ARBA00013200"/>
    </source>
</evidence>
<reference evidence="20 21" key="1">
    <citation type="submission" date="2018-06" db="EMBL/GenBank/DDBJ databases">
        <title>Genomic insight into two independent archaeal endosymbiosis events.</title>
        <authorList>
            <person name="Lind A.E."/>
            <person name="Lewis W.H."/>
            <person name="Spang A."/>
            <person name="Guy L."/>
            <person name="Embley M.T."/>
            <person name="Ettema T.J.G."/>
        </authorList>
    </citation>
    <scope>NUCLEOTIDE SEQUENCE [LARGE SCALE GENOMIC DNA]</scope>
    <source>
        <strain evidence="20">NOE</strain>
    </source>
</reference>
<dbReference type="InterPro" id="IPR003805">
    <property type="entry name" value="CobS"/>
</dbReference>
<comment type="function">
    <text evidence="14 19">Joins adenosylcobinamide-GDP and alpha-ribazole to generate adenosylcobalamin (Ado-cobalamin). Also synthesizes adenosylcobalamin 5'-phosphate from adenosylcobinamide-GDP and alpha-ribazole 5'-phosphate.</text>
</comment>
<keyword evidence="12 19" id="KW-1133">Transmembrane helix</keyword>
<evidence type="ECO:0000256" key="15">
    <source>
        <dbReference type="ARBA" id="ARBA00032605"/>
    </source>
</evidence>
<accession>A0A366M935</accession>
<evidence type="ECO:0000256" key="14">
    <source>
        <dbReference type="ARBA" id="ARBA00025228"/>
    </source>
</evidence>
<comment type="catalytic activity">
    <reaction evidence="18 19">
        <text>alpha-ribazole 5'-phosphate + adenosylcob(III)inamide-GDP = adenosylcob(III)alamin 5'-phosphate + GMP + H(+)</text>
        <dbReference type="Rhea" id="RHEA:23560"/>
        <dbReference type="ChEBI" id="CHEBI:15378"/>
        <dbReference type="ChEBI" id="CHEBI:57918"/>
        <dbReference type="ChEBI" id="CHEBI:58115"/>
        <dbReference type="ChEBI" id="CHEBI:60487"/>
        <dbReference type="ChEBI" id="CHEBI:60493"/>
        <dbReference type="EC" id="2.7.8.26"/>
    </reaction>
</comment>
<organism evidence="20 21">
    <name type="scientific">Candidatus Methanobinarius endosymbioticus</name>
    <dbReference type="NCBI Taxonomy" id="2006182"/>
    <lineage>
        <taxon>Archaea</taxon>
        <taxon>Methanobacteriati</taxon>
        <taxon>Methanobacteriota</taxon>
        <taxon>Methanomada group</taxon>
        <taxon>Methanobacteria</taxon>
        <taxon>Methanobacteriales</taxon>
        <taxon>Methanobacteriaceae</taxon>
        <taxon>Candidatus Methanobinarius</taxon>
    </lineage>
</organism>
<evidence type="ECO:0000256" key="16">
    <source>
        <dbReference type="ARBA" id="ARBA00032853"/>
    </source>
</evidence>
<evidence type="ECO:0000256" key="7">
    <source>
        <dbReference type="ARBA" id="ARBA00022475"/>
    </source>
</evidence>
<comment type="similarity">
    <text evidence="4 19">Belongs to the CobS family.</text>
</comment>
<evidence type="ECO:0000256" key="3">
    <source>
        <dbReference type="ARBA" id="ARBA00004663"/>
    </source>
</evidence>
<dbReference type="AlphaFoldDB" id="A0A366M935"/>
<gene>
    <name evidence="19 20" type="primary">cobS</name>
    <name evidence="20" type="ORF">ALNOE001_20860</name>
</gene>
<evidence type="ECO:0000256" key="12">
    <source>
        <dbReference type="ARBA" id="ARBA00022989"/>
    </source>
</evidence>
<dbReference type="GO" id="GO:0008818">
    <property type="term" value="F:cobalamin 5'-phosphate synthase activity"/>
    <property type="evidence" value="ECO:0007669"/>
    <property type="project" value="UniProtKB-UniRule"/>
</dbReference>
<keyword evidence="9 19" id="KW-0808">Transferase</keyword>
<keyword evidence="13 19" id="KW-0472">Membrane</keyword>
<keyword evidence="8 19" id="KW-0169">Cobalamin biosynthesis</keyword>
<feature type="transmembrane region" description="Helical" evidence="19">
    <location>
        <begin position="49"/>
        <end position="68"/>
    </location>
</feature>
<dbReference type="GO" id="GO:0051073">
    <property type="term" value="F:adenosylcobinamide-GDP ribazoletransferase activity"/>
    <property type="evidence" value="ECO:0007669"/>
    <property type="project" value="UniProtKB-UniRule"/>
</dbReference>
<evidence type="ECO:0000256" key="1">
    <source>
        <dbReference type="ARBA" id="ARBA00001946"/>
    </source>
</evidence>
<sequence length="263" mass="28737">MTEKDKQKDDYFSNEKTSTLRSIGGLLTFSTILPINIYTTMEEMAKMTWFWPVISVFVGFIALIIAYFLNILNLPFFIISTIIYSFFIWFNGFHHLDGVIDVGDGLMVHGSSEKKIKIMRDSMIGTGGIATFFIVAIITIALLDSLLLTDFLGAVLICEMSAKVGLVSCTISSKSGSDGTGKYFIESMTMPKFIATLIISSIIAFLFGGIIGIFGVLGGMFGGALVSFVGKKHFKIATGDVLGTSNEIGRLFSLLFMLIITLL</sequence>
<feature type="transmembrane region" description="Helical" evidence="19">
    <location>
        <begin position="193"/>
        <end position="226"/>
    </location>
</feature>
<dbReference type="Pfam" id="PF02654">
    <property type="entry name" value="CobS"/>
    <property type="match status" value="1"/>
</dbReference>
<evidence type="ECO:0000256" key="13">
    <source>
        <dbReference type="ARBA" id="ARBA00023136"/>
    </source>
</evidence>
<comment type="cofactor">
    <cofactor evidence="1 19">
        <name>Mg(2+)</name>
        <dbReference type="ChEBI" id="CHEBI:18420"/>
    </cofactor>
</comment>
<evidence type="ECO:0000256" key="17">
    <source>
        <dbReference type="ARBA" id="ARBA00048623"/>
    </source>
</evidence>
<dbReference type="PANTHER" id="PTHR34148">
    <property type="entry name" value="ADENOSYLCOBINAMIDE-GDP RIBAZOLETRANSFERASE"/>
    <property type="match status" value="1"/>
</dbReference>
<dbReference type="NCBIfam" id="TIGR00317">
    <property type="entry name" value="cobS"/>
    <property type="match status" value="1"/>
</dbReference>
<keyword evidence="21" id="KW-1185">Reference proteome</keyword>
<evidence type="ECO:0000256" key="9">
    <source>
        <dbReference type="ARBA" id="ARBA00022679"/>
    </source>
</evidence>
<name>A0A366M935_9EURY</name>
<evidence type="ECO:0000256" key="10">
    <source>
        <dbReference type="ARBA" id="ARBA00022692"/>
    </source>
</evidence>
<dbReference type="GO" id="GO:0005886">
    <property type="term" value="C:plasma membrane"/>
    <property type="evidence" value="ECO:0007669"/>
    <property type="project" value="UniProtKB-SubCell"/>
</dbReference>
<keyword evidence="7 19" id="KW-1003">Cell membrane</keyword>
<keyword evidence="11 19" id="KW-0460">Magnesium</keyword>
<comment type="caution">
    <text evidence="20">The sequence shown here is derived from an EMBL/GenBank/DDBJ whole genome shotgun (WGS) entry which is preliminary data.</text>
</comment>
<evidence type="ECO:0000256" key="6">
    <source>
        <dbReference type="ARBA" id="ARBA00015850"/>
    </source>
</evidence>
<evidence type="ECO:0000256" key="8">
    <source>
        <dbReference type="ARBA" id="ARBA00022573"/>
    </source>
</evidence>
<feature type="transmembrane region" description="Helical" evidence="19">
    <location>
        <begin position="123"/>
        <end position="143"/>
    </location>
</feature>
<dbReference type="HAMAP" id="MF_00719">
    <property type="entry name" value="CobS"/>
    <property type="match status" value="1"/>
</dbReference>
<evidence type="ECO:0000256" key="18">
    <source>
        <dbReference type="ARBA" id="ARBA00049504"/>
    </source>
</evidence>
<keyword evidence="10 19" id="KW-0812">Transmembrane</keyword>
<comment type="pathway">
    <text evidence="3 19">Cofactor biosynthesis; adenosylcobalamin biosynthesis; adenosylcobalamin from cob(II)yrinate a,c-diamide: step 7/7.</text>
</comment>
<dbReference type="UniPathway" id="UPA00148">
    <property type="reaction ID" value="UER00238"/>
</dbReference>
<evidence type="ECO:0000256" key="2">
    <source>
        <dbReference type="ARBA" id="ARBA00004651"/>
    </source>
</evidence>
<dbReference type="EMBL" id="NIZT01000070">
    <property type="protein sequence ID" value="RBQ22343.1"/>
    <property type="molecule type" value="Genomic_DNA"/>
</dbReference>
<evidence type="ECO:0000256" key="4">
    <source>
        <dbReference type="ARBA" id="ARBA00010561"/>
    </source>
</evidence>
<evidence type="ECO:0000256" key="19">
    <source>
        <dbReference type="HAMAP-Rule" id="MF_00719"/>
    </source>
</evidence>
<proteinExistence type="inferred from homology"/>
<dbReference type="EC" id="2.7.8.26" evidence="5 19"/>
<comment type="subcellular location">
    <subcellularLocation>
        <location evidence="2 19">Cell membrane</location>
        <topology evidence="2 19">Multi-pass membrane protein</topology>
    </subcellularLocation>
</comment>
<comment type="catalytic activity">
    <reaction evidence="17 19">
        <text>alpha-ribazole + adenosylcob(III)inamide-GDP = adenosylcob(III)alamin + GMP + H(+)</text>
        <dbReference type="Rhea" id="RHEA:16049"/>
        <dbReference type="ChEBI" id="CHEBI:10329"/>
        <dbReference type="ChEBI" id="CHEBI:15378"/>
        <dbReference type="ChEBI" id="CHEBI:18408"/>
        <dbReference type="ChEBI" id="CHEBI:58115"/>
        <dbReference type="ChEBI" id="CHEBI:60487"/>
        <dbReference type="EC" id="2.7.8.26"/>
    </reaction>
</comment>
<dbReference type="Proteomes" id="UP000253099">
    <property type="component" value="Unassembled WGS sequence"/>
</dbReference>
<protein>
    <recommendedName>
        <fullName evidence="6 19">Adenosylcobinamide-GDP ribazoletransferase</fullName>
        <ecNumber evidence="5 19">2.7.8.26</ecNumber>
    </recommendedName>
    <alternativeName>
        <fullName evidence="16 19">Cobalamin synthase</fullName>
    </alternativeName>
    <alternativeName>
        <fullName evidence="15 19">Cobalamin-5'-phosphate synthase</fullName>
    </alternativeName>
</protein>
<evidence type="ECO:0000313" key="21">
    <source>
        <dbReference type="Proteomes" id="UP000253099"/>
    </source>
</evidence>
<feature type="transmembrane region" description="Helical" evidence="19">
    <location>
        <begin position="74"/>
        <end position="93"/>
    </location>
</feature>
<evidence type="ECO:0000256" key="11">
    <source>
        <dbReference type="ARBA" id="ARBA00022842"/>
    </source>
</evidence>
<dbReference type="PANTHER" id="PTHR34148:SF1">
    <property type="entry name" value="ADENOSYLCOBINAMIDE-GDP RIBAZOLETRANSFERASE"/>
    <property type="match status" value="1"/>
</dbReference>